<sequence length="474" mass="48075">MVPDVVCLGGGQGAHQVPNVVCLSGGHSAHQAHDVGCSAPYAWRVTAVSAAPENDAATSAVRTAAAAAAAAAVVLRTAPDEQVRTALLAAARRLGEAEGAVLAANAQDVAAAEAGGMSAGLLDRLRLDAGRLEGAEQQLLELAGTEPAARLRHVRDLPDGSRVYERRVPVGVIGATYEARPAVTLDVAGQVLRARSAAVLRTGSAALGTAAVLVDEVVAPALHEAGLPEGAVSLVREPGHAAAEALVTQPDLVPLVIVRGSGDTTRRLSALGASAGVRVLAHADGGGVLYADASADPEQFRALLASGVDRLGVCNRLNLLLVHRDRFDELSGVASEVLGGLGVQALLPPHEQRLGHEWALDSGREASVTVAPVDGPVEAAALASRETSGIAATVCATDEAAALAFLGAWDGTGAFWGTTTRLLDGYKLLGVPETGISVDRFPGPRGPVTFPDLALRQFVVLPPDAGAVVDGLAG</sequence>
<dbReference type="InterPro" id="IPR016163">
    <property type="entry name" value="Ald_DH_C"/>
</dbReference>
<organism evidence="3 4">
    <name type="scientific">Motilibacter rhizosphaerae</name>
    <dbReference type="NCBI Taxonomy" id="598652"/>
    <lineage>
        <taxon>Bacteria</taxon>
        <taxon>Bacillati</taxon>
        <taxon>Actinomycetota</taxon>
        <taxon>Actinomycetes</taxon>
        <taxon>Motilibacterales</taxon>
        <taxon>Motilibacteraceae</taxon>
        <taxon>Motilibacter</taxon>
    </lineage>
</organism>
<feature type="domain" description="Aldehyde dehydrogenase" evidence="2">
    <location>
        <begin position="55"/>
        <end position="330"/>
    </location>
</feature>
<evidence type="ECO:0000313" key="4">
    <source>
        <dbReference type="Proteomes" id="UP000293638"/>
    </source>
</evidence>
<keyword evidence="4" id="KW-1185">Reference proteome</keyword>
<dbReference type="Pfam" id="PF00171">
    <property type="entry name" value="Aldedh"/>
    <property type="match status" value="1"/>
</dbReference>
<dbReference type="GO" id="GO:0004350">
    <property type="term" value="F:glutamate-5-semialdehyde dehydrogenase activity"/>
    <property type="evidence" value="ECO:0007669"/>
    <property type="project" value="TreeGrafter"/>
</dbReference>
<dbReference type="EMBL" id="SGXD01000001">
    <property type="protein sequence ID" value="RZS91501.1"/>
    <property type="molecule type" value="Genomic_DNA"/>
</dbReference>
<dbReference type="InterPro" id="IPR016162">
    <property type="entry name" value="Ald_DH_N"/>
</dbReference>
<keyword evidence="1" id="KW-0560">Oxidoreductase</keyword>
<evidence type="ECO:0000256" key="1">
    <source>
        <dbReference type="ARBA" id="ARBA00023002"/>
    </source>
</evidence>
<reference evidence="3 4" key="1">
    <citation type="submission" date="2019-02" db="EMBL/GenBank/DDBJ databases">
        <title>Genomic Encyclopedia of Type Strains, Phase IV (KMG-IV): sequencing the most valuable type-strain genomes for metagenomic binning, comparative biology and taxonomic classification.</title>
        <authorList>
            <person name="Goeker M."/>
        </authorList>
    </citation>
    <scope>NUCLEOTIDE SEQUENCE [LARGE SCALE GENOMIC DNA]</scope>
    <source>
        <strain evidence="3 4">DSM 45622</strain>
    </source>
</reference>
<gene>
    <name evidence="3" type="ORF">EV189_0743</name>
</gene>
<dbReference type="InterPro" id="IPR015590">
    <property type="entry name" value="Aldehyde_DH_dom"/>
</dbReference>
<dbReference type="PANTHER" id="PTHR11063:SF8">
    <property type="entry name" value="DELTA-1-PYRROLINE-5-CARBOXYLATE SYNTHASE"/>
    <property type="match status" value="1"/>
</dbReference>
<dbReference type="AlphaFoldDB" id="A0A4Q7NW52"/>
<dbReference type="PANTHER" id="PTHR11063">
    <property type="entry name" value="GLUTAMATE SEMIALDEHYDE DEHYDROGENASE"/>
    <property type="match status" value="1"/>
</dbReference>
<evidence type="ECO:0000313" key="3">
    <source>
        <dbReference type="EMBL" id="RZS91501.1"/>
    </source>
</evidence>
<dbReference type="Gene3D" id="3.40.309.10">
    <property type="entry name" value="Aldehyde Dehydrogenase, Chain A, domain 2"/>
    <property type="match status" value="1"/>
</dbReference>
<dbReference type="Gene3D" id="3.40.605.10">
    <property type="entry name" value="Aldehyde Dehydrogenase, Chain A, domain 1"/>
    <property type="match status" value="1"/>
</dbReference>
<dbReference type="SUPFAM" id="SSF53720">
    <property type="entry name" value="ALDH-like"/>
    <property type="match status" value="1"/>
</dbReference>
<proteinExistence type="predicted"/>
<protein>
    <submittedName>
        <fullName evidence="3">Glutamate-5-semialdehyde dehydrogenase</fullName>
    </submittedName>
</protein>
<evidence type="ECO:0000259" key="2">
    <source>
        <dbReference type="Pfam" id="PF00171"/>
    </source>
</evidence>
<name>A0A4Q7NW52_9ACTN</name>
<accession>A0A4Q7NW52</accession>
<dbReference type="InterPro" id="IPR016161">
    <property type="entry name" value="Ald_DH/histidinol_DH"/>
</dbReference>
<dbReference type="Proteomes" id="UP000293638">
    <property type="component" value="Unassembled WGS sequence"/>
</dbReference>
<comment type="caution">
    <text evidence="3">The sequence shown here is derived from an EMBL/GenBank/DDBJ whole genome shotgun (WGS) entry which is preliminary data.</text>
</comment>